<accession>A0AAD9PYA8</accession>
<feature type="transmembrane region" description="Helical" evidence="1">
    <location>
        <begin position="257"/>
        <end position="282"/>
    </location>
</feature>
<feature type="transmembrane region" description="Helical" evidence="1">
    <location>
        <begin position="229"/>
        <end position="248"/>
    </location>
</feature>
<dbReference type="EMBL" id="JARQWQ010000101">
    <property type="protein sequence ID" value="KAK2551124.1"/>
    <property type="molecule type" value="Genomic_DNA"/>
</dbReference>
<dbReference type="GO" id="GO:0046475">
    <property type="term" value="P:glycerophospholipid catabolic process"/>
    <property type="evidence" value="ECO:0007669"/>
    <property type="project" value="TreeGrafter"/>
</dbReference>
<evidence type="ECO:0000313" key="2">
    <source>
        <dbReference type="EMBL" id="KAK2551124.1"/>
    </source>
</evidence>
<feature type="transmembrane region" description="Helical" evidence="1">
    <location>
        <begin position="545"/>
        <end position="564"/>
    </location>
</feature>
<feature type="transmembrane region" description="Helical" evidence="1">
    <location>
        <begin position="288"/>
        <end position="305"/>
    </location>
</feature>
<comment type="caution">
    <text evidence="2">The sequence shown here is derived from an EMBL/GenBank/DDBJ whole genome shotgun (WGS) entry which is preliminary data.</text>
</comment>
<reference evidence="2" key="1">
    <citation type="journal article" date="2023" name="G3 (Bethesda)">
        <title>Whole genome assembly and annotation of the endangered Caribbean coral Acropora cervicornis.</title>
        <authorList>
            <person name="Selwyn J.D."/>
            <person name="Vollmer S.V."/>
        </authorList>
    </citation>
    <scope>NUCLEOTIDE SEQUENCE</scope>
    <source>
        <strain evidence="2">K2</strain>
    </source>
</reference>
<dbReference type="PANTHER" id="PTHR10728:SF40">
    <property type="entry name" value="PATATIN FAMILY PROTEIN"/>
    <property type="match status" value="1"/>
</dbReference>
<gene>
    <name evidence="2" type="ORF">P5673_028050</name>
</gene>
<dbReference type="AlphaFoldDB" id="A0AAD9PYA8"/>
<evidence type="ECO:0008006" key="4">
    <source>
        <dbReference type="Google" id="ProtNLM"/>
    </source>
</evidence>
<proteinExistence type="predicted"/>
<dbReference type="InterPro" id="IPR016035">
    <property type="entry name" value="Acyl_Trfase/lysoPLipase"/>
</dbReference>
<dbReference type="SUPFAM" id="SSF52151">
    <property type="entry name" value="FabD/lysophospholipase-like"/>
    <property type="match status" value="1"/>
</dbReference>
<name>A0AAD9PYA8_ACRCE</name>
<keyword evidence="1" id="KW-0472">Membrane</keyword>
<dbReference type="GO" id="GO:0005544">
    <property type="term" value="F:calcium-dependent phospholipid binding"/>
    <property type="evidence" value="ECO:0007669"/>
    <property type="project" value="TreeGrafter"/>
</dbReference>
<dbReference type="GO" id="GO:0047498">
    <property type="term" value="F:calcium-dependent phospholipase A2 activity"/>
    <property type="evidence" value="ECO:0007669"/>
    <property type="project" value="TreeGrafter"/>
</dbReference>
<evidence type="ECO:0000313" key="3">
    <source>
        <dbReference type="Proteomes" id="UP001249851"/>
    </source>
</evidence>
<feature type="transmembrane region" description="Helical" evidence="1">
    <location>
        <begin position="147"/>
        <end position="170"/>
    </location>
</feature>
<sequence>MADDAAIVDIIKCVALFYKFVVAPKDFIRKEKFRIRLPRSLHKLQKLKELFRLKVTETGLAFSGGGIRSAAFCSGVLRRLLQRNTKIDYLSCVSGGGYTGSAYVDWKYRNKNVDDPKWHQEFFEHMRERSGLMCNWQKPLHGVVDTLIILLLVLFVCVLKPLILWGPYVFPVAYGVDLFFGNLLRAEFRCPDPPTASLPLNNTTSNYTLPVPQGIQQPRCEVETGTKSYYRLVLFSVFAAVFVVFYILAKQLPKYNYWLYLVSTILGLLFGFTFIPYCIQFLFQDTPVWVQLLVLVFSLAVWIFFPVLRRRSSFVVVVYLYSYIVYWRVFKDYIFGVMYSDHLFFRLMFAFGFVLWTAPFLGSLQQRLVYLFNKWRLQRVFYTPQSVGKWGCQGVGVEDLFLASCKCASQTEYKHLGHDESGPLTLGDLGPNMKPQYMSNVVVNEWSLDEDEKQRYELLVMSPTVIERLDRREGQVHSEGRLEPKHVKLCAAMATSAAAVARNMGAYEDSTVGFKQLQVVLGLGMDSFWVSDVESLRRRNCCWEILPFVIEVVRVLPLVTFPLVYFLKGERADDEIWVAIGVLLFFILLGVLTIFSVLRTGHENPGSLERLTRWFAVNVPVVRYMRQLLSVANRGPTPPPILLLSDGGHIENLGILLLLKKRLPKIVVVNGGGKTDDSDWGKDLLHAFSLAREKLHCSFIGLDGRDVIEDIKEEFVNTADGLKPRSYRCKVHYYEKNDILERGRKVGEGEILLLAPRHPNKGIMKQECVTWKEALRNIDVDLEAGKWGTGPQQNAEEVDSLTCCCCDCCHRSCLQCLSPDCLCGAFPRHSKANQFFTPRMFTAYHCEGYNACLEAEAAEFLGARQDVEMASPTEDSNGAQ</sequence>
<evidence type="ECO:0000256" key="1">
    <source>
        <dbReference type="SAM" id="Phobius"/>
    </source>
</evidence>
<dbReference type="GO" id="GO:0005509">
    <property type="term" value="F:calcium ion binding"/>
    <property type="evidence" value="ECO:0007669"/>
    <property type="project" value="TreeGrafter"/>
</dbReference>
<feature type="transmembrane region" description="Helical" evidence="1">
    <location>
        <begin position="312"/>
        <end position="330"/>
    </location>
</feature>
<dbReference type="Gene3D" id="3.40.1090.10">
    <property type="entry name" value="Cytosolic phospholipase A2 catalytic domain"/>
    <property type="match status" value="1"/>
</dbReference>
<dbReference type="Proteomes" id="UP001249851">
    <property type="component" value="Unassembled WGS sequence"/>
</dbReference>
<dbReference type="PANTHER" id="PTHR10728">
    <property type="entry name" value="CYTOSOLIC PHOSPHOLIPASE A2"/>
    <property type="match status" value="1"/>
</dbReference>
<reference evidence="2" key="2">
    <citation type="journal article" date="2023" name="Science">
        <title>Genomic signatures of disease resistance in endangered staghorn corals.</title>
        <authorList>
            <person name="Vollmer S.V."/>
            <person name="Selwyn J.D."/>
            <person name="Despard B.A."/>
            <person name="Roesel C.L."/>
        </authorList>
    </citation>
    <scope>NUCLEOTIDE SEQUENCE</scope>
    <source>
        <strain evidence="2">K2</strain>
    </source>
</reference>
<feature type="transmembrane region" description="Helical" evidence="1">
    <location>
        <begin position="342"/>
        <end position="364"/>
    </location>
</feature>
<dbReference type="GO" id="GO:0005829">
    <property type="term" value="C:cytosol"/>
    <property type="evidence" value="ECO:0007669"/>
    <property type="project" value="TreeGrafter"/>
</dbReference>
<keyword evidence="1" id="KW-1133">Transmembrane helix</keyword>
<organism evidence="2 3">
    <name type="scientific">Acropora cervicornis</name>
    <name type="common">Staghorn coral</name>
    <dbReference type="NCBI Taxonomy" id="6130"/>
    <lineage>
        <taxon>Eukaryota</taxon>
        <taxon>Metazoa</taxon>
        <taxon>Cnidaria</taxon>
        <taxon>Anthozoa</taxon>
        <taxon>Hexacorallia</taxon>
        <taxon>Scleractinia</taxon>
        <taxon>Astrocoeniina</taxon>
        <taxon>Acroporidae</taxon>
        <taxon>Acropora</taxon>
    </lineage>
</organism>
<keyword evidence="1" id="KW-0812">Transmembrane</keyword>
<keyword evidence="3" id="KW-1185">Reference proteome</keyword>
<protein>
    <recommendedName>
        <fullName evidence="4">PNPLA domain-containing protein</fullName>
    </recommendedName>
</protein>
<feature type="transmembrane region" description="Helical" evidence="1">
    <location>
        <begin position="576"/>
        <end position="598"/>
    </location>
</feature>